<name>A0ABV7LTC4_9GAMM</name>
<dbReference type="GO" id="GO:0016829">
    <property type="term" value="F:lyase activity"/>
    <property type="evidence" value="ECO:0007669"/>
    <property type="project" value="UniProtKB-KW"/>
</dbReference>
<evidence type="ECO:0000313" key="5">
    <source>
        <dbReference type="Proteomes" id="UP001595579"/>
    </source>
</evidence>
<dbReference type="SUPFAM" id="SSF48230">
    <property type="entry name" value="Chondroitin AC/alginate lyase"/>
    <property type="match status" value="1"/>
</dbReference>
<dbReference type="Proteomes" id="UP001595579">
    <property type="component" value="Unassembled WGS sequence"/>
</dbReference>
<dbReference type="Pfam" id="PF05426">
    <property type="entry name" value="Alginate_lyase"/>
    <property type="match status" value="1"/>
</dbReference>
<organism evidence="4 5">
    <name type="scientific">Litchfieldella rifensis</name>
    <dbReference type="NCBI Taxonomy" id="762643"/>
    <lineage>
        <taxon>Bacteria</taxon>
        <taxon>Pseudomonadati</taxon>
        <taxon>Pseudomonadota</taxon>
        <taxon>Gammaproteobacteria</taxon>
        <taxon>Oceanospirillales</taxon>
        <taxon>Halomonadaceae</taxon>
        <taxon>Litchfieldella</taxon>
    </lineage>
</organism>
<dbReference type="EMBL" id="JBHRUG010000044">
    <property type="protein sequence ID" value="MFC3285782.1"/>
    <property type="molecule type" value="Genomic_DNA"/>
</dbReference>
<proteinExistence type="predicted"/>
<dbReference type="Gene3D" id="1.50.10.100">
    <property type="entry name" value="Chondroitin AC/alginate lyase"/>
    <property type="match status" value="1"/>
</dbReference>
<accession>A0ABV7LTC4</accession>
<evidence type="ECO:0000256" key="1">
    <source>
        <dbReference type="ARBA" id="ARBA00022729"/>
    </source>
</evidence>
<gene>
    <name evidence="4" type="ORF">ACFOEV_19470</name>
</gene>
<feature type="domain" description="Alginate lyase" evidence="3">
    <location>
        <begin position="414"/>
        <end position="691"/>
    </location>
</feature>
<dbReference type="InterPro" id="IPR008397">
    <property type="entry name" value="Alginate_lyase_dom"/>
</dbReference>
<keyword evidence="1" id="KW-0732">Signal</keyword>
<comment type="caution">
    <text evidence="4">The sequence shown here is derived from an EMBL/GenBank/DDBJ whole genome shotgun (WGS) entry which is preliminary data.</text>
</comment>
<reference evidence="5" key="1">
    <citation type="journal article" date="2019" name="Int. J. Syst. Evol. Microbiol.">
        <title>The Global Catalogue of Microorganisms (GCM) 10K type strain sequencing project: providing services to taxonomists for standard genome sequencing and annotation.</title>
        <authorList>
            <consortium name="The Broad Institute Genomics Platform"/>
            <consortium name="The Broad Institute Genome Sequencing Center for Infectious Disease"/>
            <person name="Wu L."/>
            <person name="Ma J."/>
        </authorList>
    </citation>
    <scope>NUCLEOTIDE SEQUENCE [LARGE SCALE GENOMIC DNA]</scope>
    <source>
        <strain evidence="5">CECT 7698</strain>
    </source>
</reference>
<evidence type="ECO:0000259" key="3">
    <source>
        <dbReference type="Pfam" id="PF05426"/>
    </source>
</evidence>
<protein>
    <submittedName>
        <fullName evidence="4">Alginate lyase family protein</fullName>
    </submittedName>
</protein>
<keyword evidence="5" id="KW-1185">Reference proteome</keyword>
<dbReference type="RefSeq" id="WP_386776557.1">
    <property type="nucleotide sequence ID" value="NZ_JBHRUG010000044.1"/>
</dbReference>
<evidence type="ECO:0000313" key="4">
    <source>
        <dbReference type="EMBL" id="MFC3285782.1"/>
    </source>
</evidence>
<sequence length="756" mass="87078">MTSLLSKVKPLVAAFPGAVWLYRCARNNIGSKKVRVPYSRAIDRGKISSNGRKEDGAIYKKESVDSVDFVLYRIVGNDLTPRHRKGQSLDNLKFILENEPVLIGCEKRFIVNRIVDKDEESKIISLLESSGVPYLHIPFNKDKYIEQGWDIEGVPIQYAPYSEQFSLLDESQKGRVLARLYRFKNNYIINNNGARNASLADGRDRASWILPWDGNCFLTAEGWDELRHAIVAQPELPYWVVPMARVTDNAKLLEPGFRPVAEEEPQMVFRADTQLMFDPEYFYGRRPKVELFWRLGVPGQWDTWSIEPWDLPCPEFAEEAGQFGRAGWVARLFSGQAELEVEQGTQALVGRGLARVEAITELCDRIDDESMASAVNPAAPVFTDLEALKNTGSTLLDHLKQAADAALQRGPYSVVDKKTLPPSRNPHDYWHPAPYFWPNPLRLPGLPYVRRDGKRIPGTRLYEPLSDNYDRTRLQRLFDDTYMLALAAVRFGQPQYGAHAARLVRTWFLQPETAMTPHLEYAQVRRGHDRNRGSSSGVIEMKDLYYFLDAVRLLVAHRFLDEDEDATFREWLKQYLNWLLSSRQGQQERTSANNHGTYYDLQVASIAAYLEEYRLLRHTLRDSRFRIIEQFEPDGRQPHEMLRTTTAHYCCFNLQGWVHLAQLASHVGEDLWGFQGPEGQCLRMGMEWLLGHSSSEWPYRQIDDFDSERFYPLVYAYRAHFESAYLCHGSVTAETIKPLFHPHDGIRPFWQLGTDT</sequence>
<dbReference type="InterPro" id="IPR008929">
    <property type="entry name" value="Chondroitin_lyas"/>
</dbReference>
<keyword evidence="2 4" id="KW-0456">Lyase</keyword>
<evidence type="ECO:0000256" key="2">
    <source>
        <dbReference type="ARBA" id="ARBA00023239"/>
    </source>
</evidence>